<dbReference type="AlphaFoldDB" id="A0AB73INU3"/>
<proteinExistence type="predicted"/>
<gene>
    <name evidence="1" type="ORF">J2793_007144</name>
</gene>
<sequence length="53" mass="6085">MLGETCSHGIKWACQCRECDLVSAREFVQRWGPMVDEARAKIAEAEQTTEEQR</sequence>
<dbReference type="EMBL" id="JAURTK010000026">
    <property type="protein sequence ID" value="MDP9651669.1"/>
    <property type="molecule type" value="Genomic_DNA"/>
</dbReference>
<protein>
    <submittedName>
        <fullName evidence="1">Uncharacterized protein</fullName>
    </submittedName>
</protein>
<organism evidence="1 2">
    <name type="scientific">Paraburkholderia caledonica</name>
    <dbReference type="NCBI Taxonomy" id="134536"/>
    <lineage>
        <taxon>Bacteria</taxon>
        <taxon>Pseudomonadati</taxon>
        <taxon>Pseudomonadota</taxon>
        <taxon>Betaproteobacteria</taxon>
        <taxon>Burkholderiales</taxon>
        <taxon>Burkholderiaceae</taxon>
        <taxon>Paraburkholderia</taxon>
    </lineage>
</organism>
<accession>A0AB73INU3</accession>
<comment type="caution">
    <text evidence="1">The sequence shown here is derived from an EMBL/GenBank/DDBJ whole genome shotgun (WGS) entry which is preliminary data.</text>
</comment>
<dbReference type="Proteomes" id="UP001229486">
    <property type="component" value="Unassembled WGS sequence"/>
</dbReference>
<evidence type="ECO:0000313" key="2">
    <source>
        <dbReference type="Proteomes" id="UP001229486"/>
    </source>
</evidence>
<reference evidence="1" key="1">
    <citation type="submission" date="2023-07" db="EMBL/GenBank/DDBJ databases">
        <title>Sorghum-associated microbial communities from plants grown in Nebraska, USA.</title>
        <authorList>
            <person name="Schachtman D."/>
        </authorList>
    </citation>
    <scope>NUCLEOTIDE SEQUENCE</scope>
    <source>
        <strain evidence="1">DS1061</strain>
    </source>
</reference>
<name>A0AB73INU3_9BURK</name>
<evidence type="ECO:0000313" key="1">
    <source>
        <dbReference type="EMBL" id="MDP9651669.1"/>
    </source>
</evidence>